<evidence type="ECO:0000256" key="5">
    <source>
        <dbReference type="ARBA" id="ARBA00022840"/>
    </source>
</evidence>
<dbReference type="Pfam" id="PF25019">
    <property type="entry name" value="LRR_R13L1-DRL21"/>
    <property type="match status" value="1"/>
</dbReference>
<dbReference type="Gene3D" id="3.40.50.300">
    <property type="entry name" value="P-loop containing nucleotide triphosphate hydrolases"/>
    <property type="match status" value="1"/>
</dbReference>
<dbReference type="PANTHER" id="PTHR36766">
    <property type="entry name" value="PLANT BROAD-SPECTRUM MILDEW RESISTANCE PROTEIN RPW8"/>
    <property type="match status" value="1"/>
</dbReference>
<dbReference type="InterPro" id="IPR002182">
    <property type="entry name" value="NB-ARC"/>
</dbReference>
<keyword evidence="11" id="KW-1185">Reference proteome</keyword>
<evidence type="ECO:0000313" key="11">
    <source>
        <dbReference type="Proteomes" id="UP000827721"/>
    </source>
</evidence>
<dbReference type="Gene3D" id="1.10.10.10">
    <property type="entry name" value="Winged helix-like DNA-binding domain superfamily/Winged helix DNA-binding domain"/>
    <property type="match status" value="1"/>
</dbReference>
<name>A0ABQ8HK59_9ROSI</name>
<dbReference type="Pfam" id="PF18052">
    <property type="entry name" value="Rx_N"/>
    <property type="match status" value="1"/>
</dbReference>
<dbReference type="SUPFAM" id="SSF52540">
    <property type="entry name" value="P-loop containing nucleoside triphosphate hydrolases"/>
    <property type="match status" value="1"/>
</dbReference>
<evidence type="ECO:0000256" key="1">
    <source>
        <dbReference type="ARBA" id="ARBA00022614"/>
    </source>
</evidence>
<reference evidence="10 11" key="1">
    <citation type="submission" date="2021-02" db="EMBL/GenBank/DDBJ databases">
        <title>Plant Genome Project.</title>
        <authorList>
            <person name="Zhang R.-G."/>
        </authorList>
    </citation>
    <scope>NUCLEOTIDE SEQUENCE [LARGE SCALE GENOMIC DNA]</scope>
    <source>
        <tissue evidence="10">Leaves</tissue>
    </source>
</reference>
<dbReference type="InterPro" id="IPR027417">
    <property type="entry name" value="P-loop_NTPase"/>
</dbReference>
<proteinExistence type="predicted"/>
<evidence type="ECO:0000259" key="7">
    <source>
        <dbReference type="Pfam" id="PF18052"/>
    </source>
</evidence>
<evidence type="ECO:0000256" key="4">
    <source>
        <dbReference type="ARBA" id="ARBA00022821"/>
    </source>
</evidence>
<dbReference type="Proteomes" id="UP000827721">
    <property type="component" value="Unassembled WGS sequence"/>
</dbReference>
<evidence type="ECO:0000256" key="2">
    <source>
        <dbReference type="ARBA" id="ARBA00022737"/>
    </source>
</evidence>
<organism evidence="10 11">
    <name type="scientific">Xanthoceras sorbifolium</name>
    <dbReference type="NCBI Taxonomy" id="99658"/>
    <lineage>
        <taxon>Eukaryota</taxon>
        <taxon>Viridiplantae</taxon>
        <taxon>Streptophyta</taxon>
        <taxon>Embryophyta</taxon>
        <taxon>Tracheophyta</taxon>
        <taxon>Spermatophyta</taxon>
        <taxon>Magnoliopsida</taxon>
        <taxon>eudicotyledons</taxon>
        <taxon>Gunneridae</taxon>
        <taxon>Pentapetalae</taxon>
        <taxon>rosids</taxon>
        <taxon>malvids</taxon>
        <taxon>Sapindales</taxon>
        <taxon>Sapindaceae</taxon>
        <taxon>Xanthoceroideae</taxon>
        <taxon>Xanthoceras</taxon>
    </lineage>
</organism>
<feature type="domain" description="Disease resistance N-terminal" evidence="7">
    <location>
        <begin position="7"/>
        <end position="105"/>
    </location>
</feature>
<evidence type="ECO:0000256" key="3">
    <source>
        <dbReference type="ARBA" id="ARBA00022741"/>
    </source>
</evidence>
<dbReference type="InterPro" id="IPR056789">
    <property type="entry name" value="LRR_R13L1-DRL21"/>
</dbReference>
<feature type="domain" description="NB-ARC" evidence="6">
    <location>
        <begin position="195"/>
        <end position="365"/>
    </location>
</feature>
<protein>
    <recommendedName>
        <fullName evidence="12">Disease resistance RPP13-like protein 1</fullName>
    </recommendedName>
</protein>
<comment type="caution">
    <text evidence="10">The sequence shown here is derived from an EMBL/GenBank/DDBJ whole genome shotgun (WGS) entry which is preliminary data.</text>
</comment>
<dbReference type="InterPro" id="IPR058922">
    <property type="entry name" value="WHD_DRP"/>
</dbReference>
<keyword evidence="1" id="KW-0433">Leucine-rich repeat</keyword>
<keyword evidence="3" id="KW-0547">Nucleotide-binding</keyword>
<feature type="domain" description="Disease resistance protein winged helix" evidence="8">
    <location>
        <begin position="412"/>
        <end position="480"/>
    </location>
</feature>
<evidence type="ECO:0000313" key="10">
    <source>
        <dbReference type="EMBL" id="KAH7564709.1"/>
    </source>
</evidence>
<keyword evidence="4" id="KW-0611">Plant defense</keyword>
<gene>
    <name evidence="10" type="ORF">JRO89_XS09G0010200</name>
</gene>
<dbReference type="Pfam" id="PF23559">
    <property type="entry name" value="WHD_DRP"/>
    <property type="match status" value="1"/>
</dbReference>
<sequence length="1474" mass="168011">MAIGELFLSAFLQVLFDRLASRDLLQFARREGLHVTLKKWERKLKTIESVLIDAEEKHLTDKDVKMWLDDLRDLAYDMEDILDEFATEALRRKLMTTTTTTHGASSSSSKVRGVFCACFSGDWSPSAVKFRVSMRSKIKNVDSRMEELCKQKDYFGLKDIGGERASSSTSTAAVYQRPPTTCLPTELAVCGRDEEKAKVLEMVLREEPSDANFAVVSIVGMGGLGKTTLARQVYNDDAVKDFERKAWVCVSDDFDVFRISKAILESITLKSSDLKDLNLVHLQLKDALAGKKFLLVLDDVWSKDYTLWESLRSPFMVGAAGSKVIVTTRNLQVASMMGSIGDCHKLQRLSHDACCEDSWGLLCSKQRVDEWDDILNSGIWNLSDKNEILPVLKLSYHHLPSHLKRCFAYSAIIPKDYEFNKKDLVLLWMAEGLIQKQNDNKQLEALGGEYFNELLVRSLFQQSVSDESKYVMHDLINDLAEWVCGETSFRLEEKNEENQQPIMSKRARHFSFISTFYNDKEKFEVLSKVERLRTFLALSSQRNRYYDHCCIPIMVVSDLLSKFKKLRALSLEGYCIFELPDSIGGLLHLRYLNLSNTMIRSLPESASSLFNLQTLILSDCYCLVKLPSNMENMSKLQHLDIRHTESLREMPSGLKELKDLEILSDFVVGKDGAGCALEDLKNLKFLQEELHISRLENVISAPDTREAILSNKKGLRVLELEWGSQFDDSRNESEEKNVLEILQPHTNLRGLTLKCYGGTIFPAWLGDSSFSNMTVLRLESCENCTSLPSLGLLSLLKNLTIIGMKRIKSLASEFYGEGCLKPFQSLEILRFENLQEWDSWETTKNSEHVETFPRLRELSIEKCPKLSGKLPDHLPSLEKLVISECAQLVVSLSSLPVLCELEVDGCKRVVWCCPSDSQSLNSMTLSNISEFGTWSMHGFEKVENLEIVGCEEFIHMWQNEMSVEKTPKELHVFNSIRKLSVFGCPNLVLFPEICFLPLLTELRIKYCNALMSLPEGMKQKNVHLERLVIDGNHSLSFMTRRQLPSSLKQLELSNCEKLQFVFADAEETCTSSSSYSVIQEENINDLNIFLERLYVSSCPSLTCLSTRDQLPATLKYLRIFHCSNLTTLWRGQLPDSLQELEIIGCLKLESITERFHNSMLLETITIHGCENFESIPEGIHKLSRLRGIELLRCPSLVCFPEGGIPNANLRRFYISDCKNLKAIPRGLQTLDYLYIWRCPSIKSFPEECFHTKLTTLGIGGLYLYERLIQWGLYKLTSLTTLQFYDIPDVVSFEIGMMLPTSLTHLIIHSYPNLKYLTSDGFQNLTSLVSLSIYSCPNLISFPKIGLPPSLMLLNIYYCPMLKERCRKDRGQEWPKIAHIPCTKIDWELIHDIEELSQFGTKMHLCKATNVISVRMGSTSCKLNAILIQALQLVEQSLEPLMVLVSMGYTWWNSQLCQIFKVCCCLEKKPGVYTV</sequence>
<dbReference type="PRINTS" id="PR00364">
    <property type="entry name" value="DISEASERSIST"/>
</dbReference>
<dbReference type="InterPro" id="IPR001611">
    <property type="entry name" value="Leu-rich_rpt"/>
</dbReference>
<dbReference type="InterPro" id="IPR036388">
    <property type="entry name" value="WH-like_DNA-bd_sf"/>
</dbReference>
<dbReference type="Pfam" id="PF00931">
    <property type="entry name" value="NB-ARC"/>
    <property type="match status" value="1"/>
</dbReference>
<keyword evidence="2" id="KW-0677">Repeat</keyword>
<dbReference type="InterPro" id="IPR041118">
    <property type="entry name" value="Rx_N"/>
</dbReference>
<accession>A0ABQ8HK59</accession>
<feature type="domain" description="R13L1/DRL21-like LRR repeat region" evidence="9">
    <location>
        <begin position="677"/>
        <end position="804"/>
    </location>
</feature>
<dbReference type="InterPro" id="IPR032675">
    <property type="entry name" value="LRR_dom_sf"/>
</dbReference>
<evidence type="ECO:0000259" key="6">
    <source>
        <dbReference type="Pfam" id="PF00931"/>
    </source>
</evidence>
<dbReference type="PROSITE" id="PS51450">
    <property type="entry name" value="LRR"/>
    <property type="match status" value="1"/>
</dbReference>
<keyword evidence="5" id="KW-0067">ATP-binding</keyword>
<dbReference type="EMBL" id="JAFEMO010000009">
    <property type="protein sequence ID" value="KAH7564709.1"/>
    <property type="molecule type" value="Genomic_DNA"/>
</dbReference>
<dbReference type="SUPFAM" id="SSF52058">
    <property type="entry name" value="L domain-like"/>
    <property type="match status" value="3"/>
</dbReference>
<evidence type="ECO:0008006" key="12">
    <source>
        <dbReference type="Google" id="ProtNLM"/>
    </source>
</evidence>
<dbReference type="PANTHER" id="PTHR36766:SF51">
    <property type="entry name" value="DISEASE RESISTANCE RPP13-LIKE PROTEIN 1"/>
    <property type="match status" value="1"/>
</dbReference>
<evidence type="ECO:0000259" key="9">
    <source>
        <dbReference type="Pfam" id="PF25019"/>
    </source>
</evidence>
<evidence type="ECO:0000259" key="8">
    <source>
        <dbReference type="Pfam" id="PF23559"/>
    </source>
</evidence>
<dbReference type="Gene3D" id="1.20.5.4130">
    <property type="match status" value="1"/>
</dbReference>
<dbReference type="Gene3D" id="3.80.10.10">
    <property type="entry name" value="Ribonuclease Inhibitor"/>
    <property type="match status" value="3"/>
</dbReference>